<dbReference type="InterPro" id="IPR021352">
    <property type="entry name" value="DUF2971"/>
</dbReference>
<name>A0A562YAR9_9FLAO</name>
<gene>
    <name evidence="1" type="ORF">E1J38_013330</name>
</gene>
<proteinExistence type="predicted"/>
<dbReference type="EMBL" id="SMZJ02000011">
    <property type="protein sequence ID" value="TWO31501.1"/>
    <property type="molecule type" value="Genomic_DNA"/>
</dbReference>
<reference evidence="1 2" key="1">
    <citation type="submission" date="2019-03" db="EMBL/GenBank/DDBJ databases">
        <authorList>
            <person name="Zhong Y.L."/>
        </authorList>
    </citation>
    <scope>NUCLEOTIDE SEQUENCE [LARGE SCALE GENOMIC DNA]</scope>
    <source>
        <strain evidence="1 2">W255</strain>
    </source>
</reference>
<organism evidence="1 2">
    <name type="scientific">Seonamhaeicola sediminis</name>
    <dbReference type="NCBI Taxonomy" id="2528206"/>
    <lineage>
        <taxon>Bacteria</taxon>
        <taxon>Pseudomonadati</taxon>
        <taxon>Bacteroidota</taxon>
        <taxon>Flavobacteriia</taxon>
        <taxon>Flavobacteriales</taxon>
        <taxon>Flavobacteriaceae</taxon>
    </lineage>
</organism>
<keyword evidence="2" id="KW-1185">Reference proteome</keyword>
<sequence>MKLYKYRGFRKNSSEKKWTKKIITEQELFFSGIEAFNDPFDGRVKLRSNGKLNEIKAAQVRVQYTNKLVKEEKYEGITLNQAFDLVNERISEELISNDEYKKELQTKVQKIHNEKGVLSLSSIPDNILMWSHYSDNHTGICFGFDWNKDDEVFGNYKKIRYQTHYDDIWSWLHTDNEIVESIIYNKSIDWHYEKEYRIILDSISARKFNKENLKEIIFGCKTSEEDINEIIELVKDNNLKVNFKKAEIDVNRYALNISKYKSS</sequence>
<dbReference type="OrthoDB" id="190848at2"/>
<accession>A0A562YAR9</accession>
<dbReference type="Proteomes" id="UP000295814">
    <property type="component" value="Unassembled WGS sequence"/>
</dbReference>
<evidence type="ECO:0000313" key="1">
    <source>
        <dbReference type="EMBL" id="TWO31501.1"/>
    </source>
</evidence>
<comment type="caution">
    <text evidence="1">The sequence shown here is derived from an EMBL/GenBank/DDBJ whole genome shotgun (WGS) entry which is preliminary data.</text>
</comment>
<dbReference type="RefSeq" id="WP_133357339.1">
    <property type="nucleotide sequence ID" value="NZ_SMZJ02000011.1"/>
</dbReference>
<protein>
    <submittedName>
        <fullName evidence="1">DUF2971 domain-containing protein</fullName>
    </submittedName>
</protein>
<dbReference type="AlphaFoldDB" id="A0A562YAR9"/>
<dbReference type="Pfam" id="PF11185">
    <property type="entry name" value="DUF2971"/>
    <property type="match status" value="1"/>
</dbReference>
<reference evidence="1 2" key="2">
    <citation type="submission" date="2019-07" db="EMBL/GenBank/DDBJ databases">
        <title>Seonamhaeicola sp. W255 draft genome.</title>
        <authorList>
            <person name="Zhang X.-Y."/>
            <person name="Zhang R."/>
            <person name="Zhong Y.-L."/>
            <person name="Du Z.-J."/>
        </authorList>
    </citation>
    <scope>NUCLEOTIDE SEQUENCE [LARGE SCALE GENOMIC DNA]</scope>
    <source>
        <strain evidence="1 2">W255</strain>
    </source>
</reference>
<evidence type="ECO:0000313" key="2">
    <source>
        <dbReference type="Proteomes" id="UP000295814"/>
    </source>
</evidence>